<comment type="caution">
    <text evidence="2">The sequence shown here is derived from an EMBL/GenBank/DDBJ whole genome shotgun (WGS) entry which is preliminary data.</text>
</comment>
<gene>
    <name evidence="2" type="ORF">V7S43_004857</name>
</gene>
<feature type="region of interest" description="Disordered" evidence="1">
    <location>
        <begin position="224"/>
        <end position="292"/>
    </location>
</feature>
<reference evidence="2 3" key="1">
    <citation type="submission" date="2024-09" db="EMBL/GenBank/DDBJ databases">
        <title>Genome sequencing and assembly of Phytophthora oleae, isolate VK10A, causative agent of rot of olive drupes.</title>
        <authorList>
            <person name="Conti Taguali S."/>
            <person name="Riolo M."/>
            <person name="La Spada F."/>
            <person name="Cacciola S.O."/>
            <person name="Dionisio G."/>
        </authorList>
    </citation>
    <scope>NUCLEOTIDE SEQUENCE [LARGE SCALE GENOMIC DNA]</scope>
    <source>
        <strain evidence="2 3">VK10A</strain>
    </source>
</reference>
<feature type="compositionally biased region" description="Polar residues" evidence="1">
    <location>
        <begin position="731"/>
        <end position="748"/>
    </location>
</feature>
<dbReference type="EMBL" id="JBIMZQ010000007">
    <property type="protein sequence ID" value="KAL3670543.1"/>
    <property type="molecule type" value="Genomic_DNA"/>
</dbReference>
<sequence>MAPRSSFATEFLLRELLSALGAPIASNHELTDSFSESMSEETESQAAVDATNGQSRVMLVRRTNSSLHTATLVDREYDVEAFIPSHVMAGLREERGYKSIGRLRGSVVRVTKYHFATMTRCLSADQQSKVTSVSMSSSSKEKAPVYLWVDALAIVEENELAVQSLPEVYSNPLVAERLKALSDAELEKQLKIHQGLLPLRAAEDDRFDDERPLLNEDCVIPEDQEQELEEQEKWGPPSAIDHQPTDSQLIEENGTVPMPDSQLCDPASSENASITLSGNSLAPLSDESSLDSQRFQFQQENIQQTFVAGSDLESSSEDEDEERGGSKKSASTVTTSSSKQKTEPLQSPVHSSAIVDLTDDTPENSPRATPISKSKKMQDKARIEDRQEKRDDPAPLLSSPPPSKIQKKQTSAKKETNWGFIQSVKNLLGVKPAEDPDEEEDDLAESTQILDELDEEKQVDREETEEKFTPEEYVSSQATVMLDYDHYDDSNAFEYDDMVTDDFASPRSVVVDQTVDAENADSADDLTLTEEGIEVTQNEDGDVEDDLTLAEKVAEVTNTPLKESATMEDSPEFKTPSPSVPARTPGTAKRPVSASATATPDNTALVSSHPASPAQQLSVKSPSNLVISVDTGSSRTGPASGSKRRHQESAEDPSPATTAEPDSTPQTKRKEGQARAKAQKRRRRGILSTQEAHEPGSQSPQFEQPAEPLGSGRGLQSGSYSIDGVFRSLGSDPQTQANETGQARSSRQPCRAWKRYENLFPPLNMTRLKQMMEQGNNNNVGQ</sequence>
<proteinExistence type="predicted"/>
<dbReference type="Proteomes" id="UP001632037">
    <property type="component" value="Unassembled WGS sequence"/>
</dbReference>
<organism evidence="2 3">
    <name type="scientific">Phytophthora oleae</name>
    <dbReference type="NCBI Taxonomy" id="2107226"/>
    <lineage>
        <taxon>Eukaryota</taxon>
        <taxon>Sar</taxon>
        <taxon>Stramenopiles</taxon>
        <taxon>Oomycota</taxon>
        <taxon>Peronosporomycetes</taxon>
        <taxon>Peronosporales</taxon>
        <taxon>Peronosporaceae</taxon>
        <taxon>Phytophthora</taxon>
    </lineage>
</organism>
<feature type="compositionally biased region" description="Low complexity" evidence="1">
    <location>
        <begin position="327"/>
        <end position="339"/>
    </location>
</feature>
<accession>A0ABD3FUX9</accession>
<feature type="compositionally biased region" description="Polar residues" evidence="1">
    <location>
        <begin position="594"/>
        <end position="639"/>
    </location>
</feature>
<evidence type="ECO:0000313" key="2">
    <source>
        <dbReference type="EMBL" id="KAL3670543.1"/>
    </source>
</evidence>
<feature type="compositionally biased region" description="Polar residues" evidence="1">
    <location>
        <begin position="655"/>
        <end position="666"/>
    </location>
</feature>
<feature type="compositionally biased region" description="Basic and acidic residues" evidence="1">
    <location>
        <begin position="376"/>
        <end position="393"/>
    </location>
</feature>
<feature type="compositionally biased region" description="Acidic residues" evidence="1">
    <location>
        <begin position="518"/>
        <end position="548"/>
    </location>
</feature>
<feature type="region of interest" description="Disordered" evidence="1">
    <location>
        <begin position="516"/>
        <end position="751"/>
    </location>
</feature>
<name>A0ABD3FUX9_9STRA</name>
<keyword evidence="3" id="KW-1185">Reference proteome</keyword>
<dbReference type="AlphaFoldDB" id="A0ABD3FUX9"/>
<evidence type="ECO:0000256" key="1">
    <source>
        <dbReference type="SAM" id="MobiDB-lite"/>
    </source>
</evidence>
<feature type="compositionally biased region" description="Polar residues" evidence="1">
    <location>
        <begin position="268"/>
        <end position="292"/>
    </location>
</feature>
<feature type="region of interest" description="Disordered" evidence="1">
    <location>
        <begin position="307"/>
        <end position="417"/>
    </location>
</feature>
<evidence type="ECO:0000313" key="3">
    <source>
        <dbReference type="Proteomes" id="UP001632037"/>
    </source>
</evidence>
<protein>
    <submittedName>
        <fullName evidence="2">Uncharacterized protein</fullName>
    </submittedName>
</protein>